<feature type="compositionally biased region" description="Basic and acidic residues" evidence="1">
    <location>
        <begin position="243"/>
        <end position="261"/>
    </location>
</feature>
<protein>
    <submittedName>
        <fullName evidence="2">Uncharacterized protein</fullName>
    </submittedName>
</protein>
<feature type="region of interest" description="Disordered" evidence="1">
    <location>
        <begin position="235"/>
        <end position="347"/>
    </location>
</feature>
<dbReference type="AlphaFoldDB" id="A0AAE0ZH07"/>
<keyword evidence="3" id="KW-1185">Reference proteome</keyword>
<feature type="compositionally biased region" description="Polar residues" evidence="1">
    <location>
        <begin position="440"/>
        <end position="458"/>
    </location>
</feature>
<evidence type="ECO:0000256" key="1">
    <source>
        <dbReference type="SAM" id="MobiDB-lite"/>
    </source>
</evidence>
<dbReference type="Proteomes" id="UP001283361">
    <property type="component" value="Unassembled WGS sequence"/>
</dbReference>
<name>A0AAE0ZH07_9GAST</name>
<reference evidence="2" key="1">
    <citation type="journal article" date="2023" name="G3 (Bethesda)">
        <title>A reference genome for the long-term kleptoplast-retaining sea slug Elysia crispata morphotype clarki.</title>
        <authorList>
            <person name="Eastman K.E."/>
            <person name="Pendleton A.L."/>
            <person name="Shaikh M.A."/>
            <person name="Suttiyut T."/>
            <person name="Ogas R."/>
            <person name="Tomko P."/>
            <person name="Gavelis G."/>
            <person name="Widhalm J.R."/>
            <person name="Wisecaver J.H."/>
        </authorList>
    </citation>
    <scope>NUCLEOTIDE SEQUENCE</scope>
    <source>
        <strain evidence="2">ECLA1</strain>
    </source>
</reference>
<accession>A0AAE0ZH07</accession>
<dbReference type="EMBL" id="JAWDGP010004017">
    <property type="protein sequence ID" value="KAK3768756.1"/>
    <property type="molecule type" value="Genomic_DNA"/>
</dbReference>
<feature type="compositionally biased region" description="Low complexity" evidence="1">
    <location>
        <begin position="322"/>
        <end position="337"/>
    </location>
</feature>
<feature type="compositionally biased region" description="Basic and acidic residues" evidence="1">
    <location>
        <begin position="515"/>
        <end position="525"/>
    </location>
</feature>
<evidence type="ECO:0000313" key="3">
    <source>
        <dbReference type="Proteomes" id="UP001283361"/>
    </source>
</evidence>
<dbReference type="InterPro" id="IPR035897">
    <property type="entry name" value="Toll_tir_struct_dom_sf"/>
</dbReference>
<feature type="compositionally biased region" description="Basic and acidic residues" evidence="1">
    <location>
        <begin position="20"/>
        <end position="35"/>
    </location>
</feature>
<organism evidence="2 3">
    <name type="scientific">Elysia crispata</name>
    <name type="common">lettuce slug</name>
    <dbReference type="NCBI Taxonomy" id="231223"/>
    <lineage>
        <taxon>Eukaryota</taxon>
        <taxon>Metazoa</taxon>
        <taxon>Spiralia</taxon>
        <taxon>Lophotrochozoa</taxon>
        <taxon>Mollusca</taxon>
        <taxon>Gastropoda</taxon>
        <taxon>Heterobranchia</taxon>
        <taxon>Euthyneura</taxon>
        <taxon>Panpulmonata</taxon>
        <taxon>Sacoglossa</taxon>
        <taxon>Placobranchoidea</taxon>
        <taxon>Plakobranchidae</taxon>
        <taxon>Elysia</taxon>
    </lineage>
</organism>
<evidence type="ECO:0000313" key="2">
    <source>
        <dbReference type="EMBL" id="KAK3768756.1"/>
    </source>
</evidence>
<feature type="region of interest" description="Disordered" evidence="1">
    <location>
        <begin position="501"/>
        <end position="580"/>
    </location>
</feature>
<feature type="compositionally biased region" description="Polar residues" evidence="1">
    <location>
        <begin position="389"/>
        <end position="399"/>
    </location>
</feature>
<feature type="compositionally biased region" description="Polar residues" evidence="1">
    <location>
        <begin position="407"/>
        <end position="430"/>
    </location>
</feature>
<feature type="compositionally biased region" description="Polar residues" evidence="1">
    <location>
        <begin position="536"/>
        <end position="559"/>
    </location>
</feature>
<feature type="region of interest" description="Disordered" evidence="1">
    <location>
        <begin position="1"/>
        <end position="35"/>
    </location>
</feature>
<feature type="region of interest" description="Disordered" evidence="1">
    <location>
        <begin position="366"/>
        <end position="468"/>
    </location>
</feature>
<comment type="caution">
    <text evidence="2">The sequence shown here is derived from an EMBL/GenBank/DDBJ whole genome shotgun (WGS) entry which is preliminary data.</text>
</comment>
<dbReference type="Gene3D" id="3.40.50.10140">
    <property type="entry name" value="Toll/interleukin-1 receptor homology (TIR) domain"/>
    <property type="match status" value="1"/>
</dbReference>
<proteinExistence type="predicted"/>
<feature type="compositionally biased region" description="Polar residues" evidence="1">
    <location>
        <begin position="1"/>
        <end position="10"/>
    </location>
</feature>
<sequence length="580" mass="65018">MASDSGSDNEIWTDAVLDTDDGRGNEQEERSQGIDDYKKYTERMPSELKYNIFDILLLHSEEDLSKAEAFQESIQRACKVKVEGKLRSPEVQLENEIKYVPNSPAKSLDFACKKALFIFLFVTENFCNEDLSLYKGHVCLLDALINNKWNVVPVQTEDSKTMKVKKYDLPLMLRGLNPIKYWDKNHFLRNVAKLIESKVSCYEDMALDLENQRKEYFVTNKTKLILNGQKSFVESSRKNVGPIREEGGKLNESTSKSHSDGESTMQHTSLEDYGLESNPDHQPFNKSETNDSIPRNSQFRQSVNLTPGNFEPSQGTKDSDLPRSASADLSSSSQPTSREYFDENETKPVQNLKKKIVLGLSSTQKNVGSIQGEGGNLNESGFKSHSDSESTMQHTSSGNFEPESTPDHQSFIKSATNHSTSSNLQPSQSIKDSDLPRSADLSSSSQPTSRVNPSSSLPETDRTEVTESGAPTVHHHYHYHTHIGNIQSVEYLALRNIHNFDHTDNPDENGGSDMRINKEEKDTDSHGFVNRDASEQIRNFQKAASTNCESTPNNEQKGASTYCEPRPNAEQRAAGTNSEF</sequence>
<feature type="compositionally biased region" description="Polar residues" evidence="1">
    <location>
        <begin position="284"/>
        <end position="316"/>
    </location>
</feature>
<gene>
    <name evidence="2" type="ORF">RRG08_061215</name>
</gene>